<reference evidence="1" key="1">
    <citation type="submission" date="2023-04" db="EMBL/GenBank/DDBJ databases">
        <title>A chromosome-level genome assembly of the parasitoid wasp Eretmocerus hayati.</title>
        <authorList>
            <person name="Zhong Y."/>
            <person name="Liu S."/>
            <person name="Liu Y."/>
        </authorList>
    </citation>
    <scope>NUCLEOTIDE SEQUENCE</scope>
    <source>
        <strain evidence="1">ZJU_SS_LIU_2023</strain>
    </source>
</reference>
<evidence type="ECO:0000313" key="2">
    <source>
        <dbReference type="Proteomes" id="UP001239111"/>
    </source>
</evidence>
<dbReference type="Proteomes" id="UP001239111">
    <property type="component" value="Chromosome 2"/>
</dbReference>
<keyword evidence="2" id="KW-1185">Reference proteome</keyword>
<sequence>MNKDNNVSVAKIYDKISTHVRALETLGVKTKLCATMLHPLMKSSLPEEILQTCQRSSASSEVTAATPGQQKDDRLTKLLKFLETEVENEERISLAVNGFSVQTTIAAIERRDNEKENCAKSTSSVEPTSASALFSGGEKRNKCIFCNDMHGNAVC</sequence>
<name>A0ACC2P0C5_9HYME</name>
<evidence type="ECO:0000313" key="1">
    <source>
        <dbReference type="EMBL" id="KAJ8676784.1"/>
    </source>
</evidence>
<organism evidence="1 2">
    <name type="scientific">Eretmocerus hayati</name>
    <dbReference type="NCBI Taxonomy" id="131215"/>
    <lineage>
        <taxon>Eukaryota</taxon>
        <taxon>Metazoa</taxon>
        <taxon>Ecdysozoa</taxon>
        <taxon>Arthropoda</taxon>
        <taxon>Hexapoda</taxon>
        <taxon>Insecta</taxon>
        <taxon>Pterygota</taxon>
        <taxon>Neoptera</taxon>
        <taxon>Endopterygota</taxon>
        <taxon>Hymenoptera</taxon>
        <taxon>Apocrita</taxon>
        <taxon>Proctotrupomorpha</taxon>
        <taxon>Chalcidoidea</taxon>
        <taxon>Aphelinidae</taxon>
        <taxon>Aphelininae</taxon>
        <taxon>Eretmocerus</taxon>
    </lineage>
</organism>
<accession>A0ACC2P0C5</accession>
<dbReference type="EMBL" id="CM056742">
    <property type="protein sequence ID" value="KAJ8676784.1"/>
    <property type="molecule type" value="Genomic_DNA"/>
</dbReference>
<gene>
    <name evidence="1" type="ORF">QAD02_012571</name>
</gene>
<protein>
    <submittedName>
        <fullName evidence="1">Uncharacterized protein</fullName>
    </submittedName>
</protein>
<comment type="caution">
    <text evidence="1">The sequence shown here is derived from an EMBL/GenBank/DDBJ whole genome shotgun (WGS) entry which is preliminary data.</text>
</comment>
<proteinExistence type="predicted"/>